<organism evidence="2 3">
    <name type="scientific">Kumtagia ephedrae</name>
    <dbReference type="NCBI Taxonomy" id="2116701"/>
    <lineage>
        <taxon>Bacteria</taxon>
        <taxon>Pseudomonadati</taxon>
        <taxon>Pseudomonadota</taxon>
        <taxon>Alphaproteobacteria</taxon>
        <taxon>Hyphomicrobiales</taxon>
        <taxon>Phyllobacteriaceae</taxon>
        <taxon>Kumtagia</taxon>
    </lineage>
</organism>
<feature type="domain" description="PIN" evidence="1">
    <location>
        <begin position="3"/>
        <end position="55"/>
    </location>
</feature>
<comment type="caution">
    <text evidence="2">The sequence shown here is derived from an EMBL/GenBank/DDBJ whole genome shotgun (WGS) entry which is preliminary data.</text>
</comment>
<keyword evidence="3" id="KW-1185">Reference proteome</keyword>
<gene>
    <name evidence="2" type="ORF">C7I84_01530</name>
</gene>
<sequence>MAAEGFDLLPLSAMHAVRAGAYGPEHRDPFDRMLGAQAVVEGLTLLSKDRWLKELGAGTMWE</sequence>
<dbReference type="InterPro" id="IPR029060">
    <property type="entry name" value="PIN-like_dom_sf"/>
</dbReference>
<evidence type="ECO:0000313" key="3">
    <source>
        <dbReference type="Proteomes" id="UP000241229"/>
    </source>
</evidence>
<dbReference type="AlphaFoldDB" id="A0A2P7STK8"/>
<dbReference type="Proteomes" id="UP000241229">
    <property type="component" value="Unassembled WGS sequence"/>
</dbReference>
<dbReference type="OrthoDB" id="9798990at2"/>
<dbReference type="Pfam" id="PF01850">
    <property type="entry name" value="PIN"/>
    <property type="match status" value="1"/>
</dbReference>
<evidence type="ECO:0000313" key="2">
    <source>
        <dbReference type="EMBL" id="PSJ65829.1"/>
    </source>
</evidence>
<accession>A0A2P7STK8</accession>
<dbReference type="SUPFAM" id="SSF88723">
    <property type="entry name" value="PIN domain-like"/>
    <property type="match status" value="1"/>
</dbReference>
<name>A0A2P7STK8_9HYPH</name>
<evidence type="ECO:0000259" key="1">
    <source>
        <dbReference type="Pfam" id="PF01850"/>
    </source>
</evidence>
<reference evidence="2 3" key="1">
    <citation type="submission" date="2018-03" db="EMBL/GenBank/DDBJ databases">
        <title>The draft genome of Mesorhizobium sp. 6GN-30.</title>
        <authorList>
            <person name="Liu L."/>
            <person name="Li L."/>
            <person name="Wang T."/>
            <person name="Zhang X."/>
            <person name="Liang L."/>
        </authorList>
    </citation>
    <scope>NUCLEOTIDE SEQUENCE [LARGE SCALE GENOMIC DNA]</scope>
    <source>
        <strain evidence="2 3">6GN30</strain>
    </source>
</reference>
<protein>
    <recommendedName>
        <fullName evidence="1">PIN domain-containing protein</fullName>
    </recommendedName>
</protein>
<dbReference type="InterPro" id="IPR002716">
    <property type="entry name" value="PIN_dom"/>
</dbReference>
<proteinExistence type="predicted"/>
<dbReference type="EMBL" id="PXYK01000001">
    <property type="protein sequence ID" value="PSJ65829.1"/>
    <property type="molecule type" value="Genomic_DNA"/>
</dbReference>